<gene>
    <name evidence="2" type="ORF">H5410_003268</name>
</gene>
<keyword evidence="1" id="KW-0808">Transferase</keyword>
<dbReference type="GO" id="GO:0061630">
    <property type="term" value="F:ubiquitin protein ligase activity"/>
    <property type="evidence" value="ECO:0007669"/>
    <property type="project" value="TreeGrafter"/>
</dbReference>
<accession>A0A9J6B563</accession>
<dbReference type="PANTHER" id="PTHR11254">
    <property type="entry name" value="HECT DOMAIN UBIQUITIN-PROTEIN LIGASE"/>
    <property type="match status" value="1"/>
</dbReference>
<evidence type="ECO:0000313" key="2">
    <source>
        <dbReference type="EMBL" id="KAG5631551.1"/>
    </source>
</evidence>
<dbReference type="GO" id="GO:0006511">
    <property type="term" value="P:ubiquitin-dependent protein catabolic process"/>
    <property type="evidence" value="ECO:0007669"/>
    <property type="project" value="TreeGrafter"/>
</dbReference>
<dbReference type="Proteomes" id="UP000824120">
    <property type="component" value="Chromosome 1"/>
</dbReference>
<dbReference type="SUPFAM" id="SSF56204">
    <property type="entry name" value="Hect, E3 ligase catalytic domain"/>
    <property type="match status" value="1"/>
</dbReference>
<dbReference type="Gene3D" id="3.30.2160.10">
    <property type="entry name" value="Hect, E3 ligase catalytic domain"/>
    <property type="match status" value="1"/>
</dbReference>
<keyword evidence="3" id="KW-1185">Reference proteome</keyword>
<evidence type="ECO:0000313" key="3">
    <source>
        <dbReference type="Proteomes" id="UP000824120"/>
    </source>
</evidence>
<comment type="caution">
    <text evidence="2">The sequence shown here is derived from an EMBL/GenBank/DDBJ whole genome shotgun (WGS) entry which is preliminary data.</text>
</comment>
<proteinExistence type="predicted"/>
<protein>
    <submittedName>
        <fullName evidence="2">Uncharacterized protein</fullName>
    </submittedName>
</protein>
<dbReference type="InterPro" id="IPR035983">
    <property type="entry name" value="Hect_E3_ubiquitin_ligase"/>
</dbReference>
<dbReference type="EMBL" id="JACXVP010000001">
    <property type="protein sequence ID" value="KAG5631551.1"/>
    <property type="molecule type" value="Genomic_DNA"/>
</dbReference>
<dbReference type="GO" id="GO:0000209">
    <property type="term" value="P:protein polyubiquitination"/>
    <property type="evidence" value="ECO:0007669"/>
    <property type="project" value="TreeGrafter"/>
</dbReference>
<reference evidence="2 3" key="1">
    <citation type="submission" date="2020-09" db="EMBL/GenBank/DDBJ databases">
        <title>De no assembly of potato wild relative species, Solanum commersonii.</title>
        <authorList>
            <person name="Cho K."/>
        </authorList>
    </citation>
    <scope>NUCLEOTIDE SEQUENCE [LARGE SCALE GENOMIC DNA]</scope>
    <source>
        <strain evidence="2">LZ3.2</strain>
        <tissue evidence="2">Leaf</tissue>
    </source>
</reference>
<dbReference type="OrthoDB" id="1921209at2759"/>
<dbReference type="PANTHER" id="PTHR11254:SF424">
    <property type="entry name" value="E3 UBIQUITIN-PROTEIN LIGASE UPL5"/>
    <property type="match status" value="1"/>
</dbReference>
<name>A0A9J6B563_SOLCO</name>
<dbReference type="GO" id="GO:0005737">
    <property type="term" value="C:cytoplasm"/>
    <property type="evidence" value="ECO:0007669"/>
    <property type="project" value="TreeGrafter"/>
</dbReference>
<evidence type="ECO:0000256" key="1">
    <source>
        <dbReference type="ARBA" id="ARBA00022679"/>
    </source>
</evidence>
<dbReference type="InterPro" id="IPR050409">
    <property type="entry name" value="E3_ubiq-protein_ligase"/>
</dbReference>
<organism evidence="2 3">
    <name type="scientific">Solanum commersonii</name>
    <name type="common">Commerson's wild potato</name>
    <name type="synonym">Commerson's nightshade</name>
    <dbReference type="NCBI Taxonomy" id="4109"/>
    <lineage>
        <taxon>Eukaryota</taxon>
        <taxon>Viridiplantae</taxon>
        <taxon>Streptophyta</taxon>
        <taxon>Embryophyta</taxon>
        <taxon>Tracheophyta</taxon>
        <taxon>Spermatophyta</taxon>
        <taxon>Magnoliopsida</taxon>
        <taxon>eudicotyledons</taxon>
        <taxon>Gunneridae</taxon>
        <taxon>Pentapetalae</taxon>
        <taxon>asterids</taxon>
        <taxon>lamiids</taxon>
        <taxon>Solanales</taxon>
        <taxon>Solanaceae</taxon>
        <taxon>Solanoideae</taxon>
        <taxon>Solaneae</taxon>
        <taxon>Solanum</taxon>
    </lineage>
</organism>
<dbReference type="AlphaFoldDB" id="A0A9J6B563"/>
<sequence>MQLAGKGVLFEDIRNTNPFLYRSCKDILNMDVEIVDQDVFNFTFLCEVESLGSRREIKLCPKEKDIIAEITSIAYQVAYFSKGFSDVITRSSLGASYYIY</sequence>